<comment type="caution">
    <text evidence="1">The sequence shown here is derived from an EMBL/GenBank/DDBJ whole genome shotgun (WGS) entry which is preliminary data.</text>
</comment>
<gene>
    <name evidence="1" type="ORF">DW682_04285</name>
</gene>
<evidence type="ECO:0000313" key="1">
    <source>
        <dbReference type="EMBL" id="RHF38901.1"/>
    </source>
</evidence>
<protein>
    <recommendedName>
        <fullName evidence="3">RelB antitoxin</fullName>
    </recommendedName>
</protein>
<keyword evidence="2" id="KW-1185">Reference proteome</keyword>
<proteinExistence type="predicted"/>
<reference evidence="1 2" key="1">
    <citation type="submission" date="2018-08" db="EMBL/GenBank/DDBJ databases">
        <title>A genome reference for cultivated species of the human gut microbiota.</title>
        <authorList>
            <person name="Zou Y."/>
            <person name="Xue W."/>
            <person name="Luo G."/>
        </authorList>
    </citation>
    <scope>NUCLEOTIDE SEQUENCE [LARGE SCALE GENOMIC DNA]</scope>
    <source>
        <strain evidence="1 2">AM25-33</strain>
    </source>
</reference>
<dbReference type="RefSeq" id="WP_118103411.1">
    <property type="nucleotide sequence ID" value="NZ_CABJEU010000001.1"/>
</dbReference>
<sequence length="96" mass="10559">MASCVISGRVDESVRDKVSPILKRAGMSAGDLVKSLWEHVALTREIPSFEAEKAVCDAHSPYDDFISYCDTLPPSDAWFNGMDREGMRDVLAGEHA</sequence>
<organism evidence="1 2">
    <name type="scientific">Collinsella intestinalis</name>
    <dbReference type="NCBI Taxonomy" id="147207"/>
    <lineage>
        <taxon>Bacteria</taxon>
        <taxon>Bacillati</taxon>
        <taxon>Actinomycetota</taxon>
        <taxon>Coriobacteriia</taxon>
        <taxon>Coriobacteriales</taxon>
        <taxon>Coriobacteriaceae</taxon>
        <taxon>Collinsella</taxon>
    </lineage>
</organism>
<dbReference type="AlphaFoldDB" id="A0A414NGN4"/>
<dbReference type="Gene3D" id="1.10.1220.10">
    <property type="entry name" value="Met repressor-like"/>
    <property type="match status" value="1"/>
</dbReference>
<accession>A0A414NGN4</accession>
<dbReference type="Proteomes" id="UP000283983">
    <property type="component" value="Unassembled WGS sequence"/>
</dbReference>
<name>A0A414NGN4_9ACTN</name>
<evidence type="ECO:0008006" key="3">
    <source>
        <dbReference type="Google" id="ProtNLM"/>
    </source>
</evidence>
<evidence type="ECO:0000313" key="2">
    <source>
        <dbReference type="Proteomes" id="UP000283983"/>
    </source>
</evidence>
<dbReference type="EMBL" id="QSLJ01000001">
    <property type="protein sequence ID" value="RHF38901.1"/>
    <property type="molecule type" value="Genomic_DNA"/>
</dbReference>
<dbReference type="InterPro" id="IPR013321">
    <property type="entry name" value="Arc_rbn_hlx_hlx"/>
</dbReference>
<dbReference type="GO" id="GO:0006355">
    <property type="term" value="P:regulation of DNA-templated transcription"/>
    <property type="evidence" value="ECO:0007669"/>
    <property type="project" value="InterPro"/>
</dbReference>
<dbReference type="InParanoid" id="A0A414NGN4"/>